<evidence type="ECO:0000256" key="1">
    <source>
        <dbReference type="SAM" id="MobiDB-lite"/>
    </source>
</evidence>
<dbReference type="EMBL" id="SWLB01000015">
    <property type="protein sequence ID" value="KAF3329285.1"/>
    <property type="molecule type" value="Genomic_DNA"/>
</dbReference>
<evidence type="ECO:0000313" key="3">
    <source>
        <dbReference type="EMBL" id="KAF3329285.1"/>
    </source>
</evidence>
<proteinExistence type="predicted"/>
<reference evidence="3" key="1">
    <citation type="submission" date="2020-01" db="EMBL/GenBank/DDBJ databases">
        <title>Genome sequence of Kobresia littledalei, the first chromosome-level genome in the family Cyperaceae.</title>
        <authorList>
            <person name="Qu G."/>
        </authorList>
    </citation>
    <scope>NUCLEOTIDE SEQUENCE</scope>
    <source>
        <strain evidence="3">C.B.Clarke</strain>
        <tissue evidence="3">Leaf</tissue>
    </source>
</reference>
<name>A0A833QLZ3_9POAL</name>
<dbReference type="InterPro" id="IPR039607">
    <property type="entry name" value="VQ_8/17/18/20/21/25"/>
</dbReference>
<evidence type="ECO:0000313" key="4">
    <source>
        <dbReference type="Proteomes" id="UP000623129"/>
    </source>
</evidence>
<dbReference type="GO" id="GO:0005634">
    <property type="term" value="C:nucleus"/>
    <property type="evidence" value="ECO:0007669"/>
    <property type="project" value="TreeGrafter"/>
</dbReference>
<dbReference type="PANTHER" id="PTHR33143">
    <property type="entry name" value="F16F4.1 PROTEIN-RELATED"/>
    <property type="match status" value="1"/>
</dbReference>
<accession>A0A833QLZ3</accession>
<dbReference type="InterPro" id="IPR008889">
    <property type="entry name" value="VQ"/>
</dbReference>
<dbReference type="OrthoDB" id="695631at2759"/>
<organism evidence="3 4">
    <name type="scientific">Carex littledalei</name>
    <dbReference type="NCBI Taxonomy" id="544730"/>
    <lineage>
        <taxon>Eukaryota</taxon>
        <taxon>Viridiplantae</taxon>
        <taxon>Streptophyta</taxon>
        <taxon>Embryophyta</taxon>
        <taxon>Tracheophyta</taxon>
        <taxon>Spermatophyta</taxon>
        <taxon>Magnoliopsida</taxon>
        <taxon>Liliopsida</taxon>
        <taxon>Poales</taxon>
        <taxon>Cyperaceae</taxon>
        <taxon>Cyperoideae</taxon>
        <taxon>Cariceae</taxon>
        <taxon>Carex</taxon>
        <taxon>Carex subgen. Euthyceras</taxon>
    </lineage>
</organism>
<gene>
    <name evidence="3" type="ORF">FCM35_KLT06363</name>
</gene>
<feature type="region of interest" description="Disordered" evidence="1">
    <location>
        <begin position="1"/>
        <end position="60"/>
    </location>
</feature>
<dbReference type="Proteomes" id="UP000623129">
    <property type="component" value="Unassembled WGS sequence"/>
</dbReference>
<keyword evidence="4" id="KW-1185">Reference proteome</keyword>
<dbReference type="PANTHER" id="PTHR33143:SF6">
    <property type="entry name" value="OS08G0102900 PROTEIN"/>
    <property type="match status" value="1"/>
</dbReference>
<dbReference type="Pfam" id="PF05678">
    <property type="entry name" value="VQ"/>
    <property type="match status" value="1"/>
</dbReference>
<comment type="caution">
    <text evidence="3">The sequence shown here is derived from an EMBL/GenBank/DDBJ whole genome shotgun (WGS) entry which is preliminary data.</text>
</comment>
<protein>
    <submittedName>
        <fullName evidence="3">Protein MKS1-like protein</fullName>
    </submittedName>
</protein>
<dbReference type="AlphaFoldDB" id="A0A833QLZ3"/>
<evidence type="ECO:0000259" key="2">
    <source>
        <dbReference type="Pfam" id="PF05678"/>
    </source>
</evidence>
<sequence>MDPTNNSPRRQLQGPRPPPLRVSKDSVKIKKPPPHPAGPPPHANTSVDPAPYASGPPRRRPVIIYDASPKVIHTKPGDFMSLVQRLTGHNSEAGPSATSPAARFATIEKSVSPSPRPNRNQTIDIIDDILDGIGISSYSMGADRGFVPQSGPGQGLIGQVPPGILSPMPSSLPPVSPGFFSPMSFDPSCLTILNDWSPVFNGPASNNYFVGSGVTGNYSCSTPFTFSPSALLATPGIPSPGFTSELLNMLDF</sequence>
<feature type="domain" description="VQ" evidence="2">
    <location>
        <begin position="67"/>
        <end position="91"/>
    </location>
</feature>